<keyword evidence="3" id="KW-0249">Electron transport</keyword>
<keyword evidence="2" id="KW-0479">Metal-binding</keyword>
<keyword evidence="5" id="KW-0411">Iron-sulfur</keyword>
<dbReference type="InterPro" id="IPR051269">
    <property type="entry name" value="Fe-S_cluster_ET"/>
</dbReference>
<keyword evidence="1" id="KW-0813">Transport</keyword>
<dbReference type="SUPFAM" id="SSF54862">
    <property type="entry name" value="4Fe-4S ferredoxins"/>
    <property type="match status" value="1"/>
</dbReference>
<sequence>MQKSATNDDKTYKITADTPNCCGYGLCASVCPEIYKLDEDGLVYLATDTVSGELVASAIEGAASCPAEVLQVTLID</sequence>
<evidence type="ECO:0000256" key="5">
    <source>
        <dbReference type="ARBA" id="ARBA00023014"/>
    </source>
</evidence>
<keyword evidence="4" id="KW-0408">Iron</keyword>
<dbReference type="PANTHER" id="PTHR36923:SF3">
    <property type="entry name" value="FERREDOXIN"/>
    <property type="match status" value="1"/>
</dbReference>
<evidence type="ECO:0000256" key="1">
    <source>
        <dbReference type="ARBA" id="ARBA00022448"/>
    </source>
</evidence>
<dbReference type="PANTHER" id="PTHR36923">
    <property type="entry name" value="FERREDOXIN"/>
    <property type="match status" value="1"/>
</dbReference>
<name>A0ABV3U1C0_9GAMM</name>
<dbReference type="EMBL" id="JBFRYA010000001">
    <property type="protein sequence ID" value="MEX1667280.1"/>
    <property type="molecule type" value="Genomic_DNA"/>
</dbReference>
<evidence type="ECO:0000313" key="7">
    <source>
        <dbReference type="EMBL" id="MEX1667280.1"/>
    </source>
</evidence>
<evidence type="ECO:0000313" key="8">
    <source>
        <dbReference type="Proteomes" id="UP001557485"/>
    </source>
</evidence>
<gene>
    <name evidence="7" type="ORF">AB4876_00075</name>
</gene>
<evidence type="ECO:0000256" key="4">
    <source>
        <dbReference type="ARBA" id="ARBA00023004"/>
    </source>
</evidence>
<dbReference type="RefSeq" id="WP_368379618.1">
    <property type="nucleotide sequence ID" value="NZ_JBFRYA010000001.1"/>
</dbReference>
<keyword evidence="8" id="KW-1185">Reference proteome</keyword>
<dbReference type="Gene3D" id="3.30.70.20">
    <property type="match status" value="1"/>
</dbReference>
<evidence type="ECO:0000256" key="2">
    <source>
        <dbReference type="ARBA" id="ARBA00022723"/>
    </source>
</evidence>
<evidence type="ECO:0000256" key="3">
    <source>
        <dbReference type="ARBA" id="ARBA00022982"/>
    </source>
</evidence>
<proteinExistence type="predicted"/>
<dbReference type="Pfam" id="PF13459">
    <property type="entry name" value="Fer4_15"/>
    <property type="match status" value="1"/>
</dbReference>
<organism evidence="7 8">
    <name type="scientific">Zhongshania guokunii</name>
    <dbReference type="NCBI Taxonomy" id="641783"/>
    <lineage>
        <taxon>Bacteria</taxon>
        <taxon>Pseudomonadati</taxon>
        <taxon>Pseudomonadota</taxon>
        <taxon>Gammaproteobacteria</taxon>
        <taxon>Cellvibrionales</taxon>
        <taxon>Spongiibacteraceae</taxon>
        <taxon>Zhongshania</taxon>
    </lineage>
</organism>
<evidence type="ECO:0000259" key="6">
    <source>
        <dbReference type="PROSITE" id="PS51379"/>
    </source>
</evidence>
<dbReference type="Proteomes" id="UP001557485">
    <property type="component" value="Unassembled WGS sequence"/>
</dbReference>
<reference evidence="7 8" key="1">
    <citation type="journal article" date="2011" name="Int. J. Syst. Evol. Microbiol.">
        <title>Zhongshania antarctica gen. nov., sp. nov. and Zhongshania guokunii sp. nov., gammaproteobacteria respectively isolated from coastal attached (fast) ice and surface seawater of the Antarctic.</title>
        <authorList>
            <person name="Li H.J."/>
            <person name="Zhang X.Y."/>
            <person name="Chen C.X."/>
            <person name="Zhang Y.J."/>
            <person name="Gao Z.M."/>
            <person name="Yu Y."/>
            <person name="Chen X.L."/>
            <person name="Chen B."/>
            <person name="Zhang Y.Z."/>
        </authorList>
    </citation>
    <scope>NUCLEOTIDE SEQUENCE [LARGE SCALE GENOMIC DNA]</scope>
    <source>
        <strain evidence="7 8">ZS6-22T</strain>
    </source>
</reference>
<protein>
    <submittedName>
        <fullName evidence="7">Ferredoxin</fullName>
    </submittedName>
</protein>
<accession>A0ABV3U1C0</accession>
<feature type="domain" description="4Fe-4S ferredoxin-type" evidence="6">
    <location>
        <begin position="12"/>
        <end position="40"/>
    </location>
</feature>
<comment type="caution">
    <text evidence="7">The sequence shown here is derived from an EMBL/GenBank/DDBJ whole genome shotgun (WGS) entry which is preliminary data.</text>
</comment>
<dbReference type="InterPro" id="IPR017896">
    <property type="entry name" value="4Fe4S_Fe-S-bd"/>
</dbReference>
<dbReference type="PROSITE" id="PS51379">
    <property type="entry name" value="4FE4S_FER_2"/>
    <property type="match status" value="1"/>
</dbReference>